<name>A0ABW4KDM4_9BACI</name>
<keyword evidence="2" id="KW-1133">Transmembrane helix</keyword>
<dbReference type="GO" id="GO:0016787">
    <property type="term" value="F:hydrolase activity"/>
    <property type="evidence" value="ECO:0007669"/>
    <property type="project" value="UniProtKB-KW"/>
</dbReference>
<feature type="region of interest" description="Disordered" evidence="1">
    <location>
        <begin position="33"/>
        <end position="70"/>
    </location>
</feature>
<keyword evidence="4" id="KW-0378">Hydrolase</keyword>
<reference evidence="5" key="1">
    <citation type="journal article" date="2019" name="Int. J. Syst. Evol. Microbiol.">
        <title>The Global Catalogue of Microorganisms (GCM) 10K type strain sequencing project: providing services to taxonomists for standard genome sequencing and annotation.</title>
        <authorList>
            <consortium name="The Broad Institute Genomics Platform"/>
            <consortium name="The Broad Institute Genome Sequencing Center for Infectious Disease"/>
            <person name="Wu L."/>
            <person name="Ma J."/>
        </authorList>
    </citation>
    <scope>NUCLEOTIDE SEQUENCE [LARGE SCALE GENOMIC DNA]</scope>
    <source>
        <strain evidence="5">CGMCC 1.12295</strain>
    </source>
</reference>
<keyword evidence="2" id="KW-0812">Transmembrane</keyword>
<evidence type="ECO:0000256" key="1">
    <source>
        <dbReference type="SAM" id="MobiDB-lite"/>
    </source>
</evidence>
<sequence length="280" mass="31620">MNNWKNIFLIVMSIIILSTLLFVFKEYIPNVANDENQPGEQTEQKQKGTDEEGAEQEEHPTNKKEDEVYWGVDSASKTTDELYACVSDQFGDPKVWGRYIGDNKNVSVGLTGQEADYLHSKDIYILLIYNHVTDARGYENGFNQAEEAVSLARSLDVPEGKAIFVDIEPGYPIDSEFLHGWYDGVKESVFEPGIYGVFAEEQNLYQEFVKAAQNVENFKKETLIWSAHPQAGITSQAKAPEYNAEAPEGSHVIGWQYGIDAKSCHIDTNLFKGPILDYLW</sequence>
<dbReference type="RefSeq" id="WP_380772013.1">
    <property type="nucleotide sequence ID" value="NZ_JBHUEO010000004.1"/>
</dbReference>
<dbReference type="SUPFAM" id="SSF51445">
    <property type="entry name" value="(Trans)glycosidases"/>
    <property type="match status" value="1"/>
</dbReference>
<dbReference type="Proteomes" id="UP001597301">
    <property type="component" value="Unassembled WGS sequence"/>
</dbReference>
<gene>
    <name evidence="4" type="ORF">ACFSCZ_02020</name>
</gene>
<evidence type="ECO:0000259" key="3">
    <source>
        <dbReference type="Pfam" id="PF08924"/>
    </source>
</evidence>
<protein>
    <submittedName>
        <fullName evidence="4">Glycoside hydrolase domain-containing protein</fullName>
    </submittedName>
</protein>
<evidence type="ECO:0000313" key="4">
    <source>
        <dbReference type="EMBL" id="MFD1705528.1"/>
    </source>
</evidence>
<proteinExistence type="predicted"/>
<evidence type="ECO:0000313" key="5">
    <source>
        <dbReference type="Proteomes" id="UP001597301"/>
    </source>
</evidence>
<dbReference type="Pfam" id="PF08924">
    <property type="entry name" value="Rv2525c_GlyHyd-like"/>
    <property type="match status" value="1"/>
</dbReference>
<evidence type="ECO:0000256" key="2">
    <source>
        <dbReference type="SAM" id="Phobius"/>
    </source>
</evidence>
<feature type="domain" description="Rv2525c-like glycoside hydrolase-like" evidence="3">
    <location>
        <begin position="96"/>
        <end position="200"/>
    </location>
</feature>
<dbReference type="EMBL" id="JBHUEO010000004">
    <property type="protein sequence ID" value="MFD1705528.1"/>
    <property type="molecule type" value="Genomic_DNA"/>
</dbReference>
<keyword evidence="2" id="KW-0472">Membrane</keyword>
<accession>A0ABW4KDM4</accession>
<feature type="transmembrane region" description="Helical" evidence="2">
    <location>
        <begin position="7"/>
        <end position="24"/>
    </location>
</feature>
<organism evidence="4 5">
    <name type="scientific">Siminovitchia sediminis</name>
    <dbReference type="NCBI Taxonomy" id="1274353"/>
    <lineage>
        <taxon>Bacteria</taxon>
        <taxon>Bacillati</taxon>
        <taxon>Bacillota</taxon>
        <taxon>Bacilli</taxon>
        <taxon>Bacillales</taxon>
        <taxon>Bacillaceae</taxon>
        <taxon>Siminovitchia</taxon>
    </lineage>
</organism>
<dbReference type="Gene3D" id="3.20.20.80">
    <property type="entry name" value="Glycosidases"/>
    <property type="match status" value="1"/>
</dbReference>
<feature type="compositionally biased region" description="Basic and acidic residues" evidence="1">
    <location>
        <begin position="42"/>
        <end position="67"/>
    </location>
</feature>
<comment type="caution">
    <text evidence="4">The sequence shown here is derived from an EMBL/GenBank/DDBJ whole genome shotgun (WGS) entry which is preliminary data.</text>
</comment>
<dbReference type="InterPro" id="IPR017853">
    <property type="entry name" value="GH"/>
</dbReference>
<dbReference type="InterPro" id="IPR015020">
    <property type="entry name" value="Rv2525c-like_Glyco_Hydro-like"/>
</dbReference>
<keyword evidence="5" id="KW-1185">Reference proteome</keyword>